<dbReference type="PROSITE" id="PS00800">
    <property type="entry name" value="PECTINESTERASE_1"/>
    <property type="match status" value="1"/>
</dbReference>
<comment type="subcellular location">
    <subcellularLocation>
        <location evidence="9">Secreted</location>
        <location evidence="9">Cell wall</location>
    </subcellularLocation>
</comment>
<evidence type="ECO:0000256" key="7">
    <source>
        <dbReference type="ARBA" id="ARBA00047928"/>
    </source>
</evidence>
<dbReference type="InterPro" id="IPR000070">
    <property type="entry name" value="Pectinesterase_cat"/>
</dbReference>
<dbReference type="EC" id="3.1.1.11" evidence="3 9"/>
<evidence type="ECO:0000256" key="4">
    <source>
        <dbReference type="ARBA" id="ARBA00022801"/>
    </source>
</evidence>
<dbReference type="GO" id="GO:0030599">
    <property type="term" value="F:pectinesterase activity"/>
    <property type="evidence" value="ECO:0007669"/>
    <property type="project" value="UniProtKB-UniRule"/>
</dbReference>
<feature type="chain" id="PRO_5034800664" description="Pectinesterase" evidence="9">
    <location>
        <begin position="22"/>
        <end position="339"/>
    </location>
</feature>
<comment type="function">
    <text evidence="8 9">Acts in the modification of cell walls via demethylesterification of cell wall pectin.</text>
</comment>
<dbReference type="GeneID" id="113463069"/>
<keyword evidence="9" id="KW-0732">Signal</keyword>
<keyword evidence="5 9" id="KW-0063">Aspartyl esterase</keyword>
<dbReference type="UniPathway" id="UPA00545">
    <property type="reaction ID" value="UER00823"/>
</dbReference>
<protein>
    <recommendedName>
        <fullName evidence="3 9">Pectinesterase</fullName>
        <ecNumber evidence="3 9">3.1.1.11</ecNumber>
    </recommendedName>
</protein>
<keyword evidence="9" id="KW-0134">Cell wall</keyword>
<keyword evidence="9" id="KW-0961">Cell wall biogenesis/degradation</keyword>
<dbReference type="Proteomes" id="UP000228380">
    <property type="component" value="Chromosome 4"/>
</dbReference>
<dbReference type="PROSITE" id="PS51257">
    <property type="entry name" value="PROKAR_LIPOPROTEIN"/>
    <property type="match status" value="1"/>
</dbReference>
<dbReference type="AlphaFoldDB" id="A0A8B8J7I9"/>
<reference evidence="11" key="1">
    <citation type="journal article" date="2019" name="Nat. Commun.">
        <title>Genome-wide association mapping of date palm fruit traits.</title>
        <authorList>
            <person name="Hazzouri K.M."/>
            <person name="Gros-Balthazard M."/>
            <person name="Flowers J.M."/>
            <person name="Copetti D."/>
            <person name="Lemansour A."/>
            <person name="Lebrun M."/>
            <person name="Masmoudi K."/>
            <person name="Ferrand S."/>
            <person name="Dhar M.I."/>
            <person name="Fresquez Z.A."/>
            <person name="Rosas U."/>
            <person name="Zhang J."/>
            <person name="Talag J."/>
            <person name="Lee S."/>
            <person name="Kudrna D."/>
            <person name="Powell R.F."/>
            <person name="Leitch I.J."/>
            <person name="Krueger R.R."/>
            <person name="Wing R.A."/>
            <person name="Amiri K.M.A."/>
            <person name="Purugganan M.D."/>
        </authorList>
    </citation>
    <scope>NUCLEOTIDE SEQUENCE [LARGE SCALE GENOMIC DNA]</scope>
    <source>
        <strain evidence="11">cv. Khalas</strain>
    </source>
</reference>
<dbReference type="InterPro" id="IPR012334">
    <property type="entry name" value="Pectin_lyas_fold"/>
</dbReference>
<keyword evidence="9" id="KW-0964">Secreted</keyword>
<dbReference type="Pfam" id="PF01095">
    <property type="entry name" value="Pectinesterase"/>
    <property type="match status" value="1"/>
</dbReference>
<evidence type="ECO:0000256" key="9">
    <source>
        <dbReference type="RuleBase" id="RU000589"/>
    </source>
</evidence>
<keyword evidence="4 9" id="KW-0378">Hydrolase</keyword>
<dbReference type="Gene3D" id="2.160.20.10">
    <property type="entry name" value="Single-stranded right-handed beta-helix, Pectin lyase-like"/>
    <property type="match status" value="1"/>
</dbReference>
<proteinExistence type="inferred from homology"/>
<dbReference type="GO" id="GO:0045490">
    <property type="term" value="P:pectin catabolic process"/>
    <property type="evidence" value="ECO:0007669"/>
    <property type="project" value="UniProtKB-UniRule"/>
</dbReference>
<evidence type="ECO:0000256" key="2">
    <source>
        <dbReference type="ARBA" id="ARBA00008891"/>
    </source>
</evidence>
<name>A0A8B8J7I9_PHODC</name>
<organism evidence="11 12">
    <name type="scientific">Phoenix dactylifera</name>
    <name type="common">Date palm</name>
    <dbReference type="NCBI Taxonomy" id="42345"/>
    <lineage>
        <taxon>Eukaryota</taxon>
        <taxon>Viridiplantae</taxon>
        <taxon>Streptophyta</taxon>
        <taxon>Embryophyta</taxon>
        <taxon>Tracheophyta</taxon>
        <taxon>Spermatophyta</taxon>
        <taxon>Magnoliopsida</taxon>
        <taxon>Liliopsida</taxon>
        <taxon>Arecaceae</taxon>
        <taxon>Coryphoideae</taxon>
        <taxon>Phoeniceae</taxon>
        <taxon>Phoenix</taxon>
    </lineage>
</organism>
<dbReference type="OrthoDB" id="2019149at2759"/>
<dbReference type="GO" id="GO:0042545">
    <property type="term" value="P:cell wall modification"/>
    <property type="evidence" value="ECO:0007669"/>
    <property type="project" value="UniProtKB-UniRule"/>
</dbReference>
<dbReference type="PANTHER" id="PTHR31321:SF72">
    <property type="entry name" value="PECTINESTERASE 11-RELATED"/>
    <property type="match status" value="1"/>
</dbReference>
<comment type="similarity">
    <text evidence="2">Belongs to the pectinesterase family.</text>
</comment>
<evidence type="ECO:0000259" key="10">
    <source>
        <dbReference type="Pfam" id="PF01095"/>
    </source>
</evidence>
<accession>A0A8B8J7I9</accession>
<comment type="catalytic activity">
    <reaction evidence="7 9">
        <text>[(1-&gt;4)-alpha-D-galacturonosyl methyl ester](n) + n H2O = [(1-&gt;4)-alpha-D-galacturonosyl](n) + n methanol + n H(+)</text>
        <dbReference type="Rhea" id="RHEA:22380"/>
        <dbReference type="Rhea" id="RHEA-COMP:14570"/>
        <dbReference type="Rhea" id="RHEA-COMP:14573"/>
        <dbReference type="ChEBI" id="CHEBI:15377"/>
        <dbReference type="ChEBI" id="CHEBI:15378"/>
        <dbReference type="ChEBI" id="CHEBI:17790"/>
        <dbReference type="ChEBI" id="CHEBI:140522"/>
        <dbReference type="ChEBI" id="CHEBI:140523"/>
        <dbReference type="EC" id="3.1.1.11"/>
    </reaction>
</comment>
<sequence>MRPFCHAFFLALALLASCSMASSSAGSQDWSSAIVIRVDQSGKGDFTKIQDAIDAVPSRNTDPIFIRIKPGIYREKIVVPADKPFITLSGTKAKSTIITWNEGWNTVESPTVSVLASDFVGRYLTIQNTFGSSGQAIALRVAGDRVAFYGCRFFSFQDTLLDDTGRHYYRNCYIEGATDFICGNGQALFEKCHLHSVSKNGGAITAQRRDSPSENTGYSFVGCKVTGVGVGTTVLGRPWGAYSRVVFALTYMTDSVAAQGWNDWGDPNKQRTAFYGQYRCYGPGSDLSRRVGWSRQLSVREASHFITKSWINGRDWLRSPPTHFRKFSALTVRSSNGSG</sequence>
<dbReference type="KEGG" id="pda:113463069"/>
<evidence type="ECO:0000256" key="5">
    <source>
        <dbReference type="ARBA" id="ARBA00023085"/>
    </source>
</evidence>
<gene>
    <name evidence="12" type="primary">LOC113463069</name>
</gene>
<dbReference type="PANTHER" id="PTHR31321">
    <property type="entry name" value="ACYL-COA THIOESTER HYDROLASE YBHC-RELATED"/>
    <property type="match status" value="1"/>
</dbReference>
<evidence type="ECO:0000256" key="6">
    <source>
        <dbReference type="ARBA" id="ARBA00023180"/>
    </source>
</evidence>
<dbReference type="InterPro" id="IPR018040">
    <property type="entry name" value="Pectinesterase_Tyr_AS"/>
</dbReference>
<evidence type="ECO:0000256" key="8">
    <source>
        <dbReference type="ARBA" id="ARBA00057335"/>
    </source>
</evidence>
<feature type="domain" description="Pectinesterase catalytic" evidence="10">
    <location>
        <begin position="37"/>
        <end position="313"/>
    </location>
</feature>
<dbReference type="RefSeq" id="XP_026662595.2">
    <property type="nucleotide sequence ID" value="XM_026806794.2"/>
</dbReference>
<dbReference type="InterPro" id="IPR011050">
    <property type="entry name" value="Pectin_lyase_fold/virulence"/>
</dbReference>
<dbReference type="SUPFAM" id="SSF51126">
    <property type="entry name" value="Pectin lyase-like"/>
    <property type="match status" value="1"/>
</dbReference>
<evidence type="ECO:0000313" key="12">
    <source>
        <dbReference type="RefSeq" id="XP_026662595.2"/>
    </source>
</evidence>
<comment type="pathway">
    <text evidence="1 9">Glycan metabolism; pectin degradation; 2-dehydro-3-deoxy-D-gluconate from pectin: step 1/5.</text>
</comment>
<evidence type="ECO:0000256" key="1">
    <source>
        <dbReference type="ARBA" id="ARBA00005184"/>
    </source>
</evidence>
<evidence type="ECO:0000256" key="3">
    <source>
        <dbReference type="ARBA" id="ARBA00013229"/>
    </source>
</evidence>
<evidence type="ECO:0000313" key="11">
    <source>
        <dbReference type="Proteomes" id="UP000228380"/>
    </source>
</evidence>
<dbReference type="FunFam" id="2.160.20.10:FF:000013">
    <property type="entry name" value="Pectinesterase"/>
    <property type="match status" value="1"/>
</dbReference>
<feature type="signal peptide" evidence="9">
    <location>
        <begin position="1"/>
        <end position="21"/>
    </location>
</feature>
<keyword evidence="11" id="KW-1185">Reference proteome</keyword>
<keyword evidence="6" id="KW-0325">Glycoprotein</keyword>
<reference evidence="12" key="2">
    <citation type="submission" date="2025-08" db="UniProtKB">
        <authorList>
            <consortium name="RefSeq"/>
        </authorList>
    </citation>
    <scope>IDENTIFICATION</scope>
    <source>
        <tissue evidence="12">Young leaves</tissue>
    </source>
</reference>